<protein>
    <submittedName>
        <fullName evidence="1">Uridine kinase</fullName>
    </submittedName>
</protein>
<comment type="caution">
    <text evidence="1">The sequence shown here is derived from an EMBL/GenBank/DDBJ whole genome shotgun (WGS) entry which is preliminary data.</text>
</comment>
<keyword evidence="1" id="KW-0418">Kinase</keyword>
<keyword evidence="1" id="KW-0808">Transferase</keyword>
<dbReference type="RefSeq" id="WP_165142726.1">
    <property type="nucleotide sequence ID" value="NZ_CP049255.1"/>
</dbReference>
<dbReference type="CDD" id="cd02019">
    <property type="entry name" value="NK"/>
    <property type="match status" value="1"/>
</dbReference>
<dbReference type="Proteomes" id="UP000529310">
    <property type="component" value="Unassembled WGS sequence"/>
</dbReference>
<organism evidence="1 2">
    <name type="scientific">Microbacterium endophyticum</name>
    <dbReference type="NCBI Taxonomy" id="1526412"/>
    <lineage>
        <taxon>Bacteria</taxon>
        <taxon>Bacillati</taxon>
        <taxon>Actinomycetota</taxon>
        <taxon>Actinomycetes</taxon>
        <taxon>Micrococcales</taxon>
        <taxon>Microbacteriaceae</taxon>
        <taxon>Microbacterium</taxon>
    </lineage>
</organism>
<dbReference type="InterPro" id="IPR027417">
    <property type="entry name" value="P-loop_NTPase"/>
</dbReference>
<proteinExistence type="predicted"/>
<evidence type="ECO:0000313" key="1">
    <source>
        <dbReference type="EMBL" id="MBB2974591.1"/>
    </source>
</evidence>
<dbReference type="AlphaFoldDB" id="A0A7W4YMF6"/>
<dbReference type="SUPFAM" id="SSF52540">
    <property type="entry name" value="P-loop containing nucleoside triphosphate hydrolases"/>
    <property type="match status" value="1"/>
</dbReference>
<dbReference type="NCBIfam" id="NF005115">
    <property type="entry name" value="PRK06547.1"/>
    <property type="match status" value="1"/>
</dbReference>
<dbReference type="EMBL" id="JACHWQ010000001">
    <property type="protein sequence ID" value="MBB2974591.1"/>
    <property type="molecule type" value="Genomic_DNA"/>
</dbReference>
<dbReference type="GO" id="GO:0016301">
    <property type="term" value="F:kinase activity"/>
    <property type="evidence" value="ECO:0007669"/>
    <property type="project" value="UniProtKB-KW"/>
</dbReference>
<dbReference type="Gene3D" id="3.40.50.300">
    <property type="entry name" value="P-loop containing nucleotide triphosphate hydrolases"/>
    <property type="match status" value="1"/>
</dbReference>
<keyword evidence="2" id="KW-1185">Reference proteome</keyword>
<name>A0A7W4YMF6_9MICO</name>
<sequence>MADLVCIEAARAEEDSTLILIDGRSGAGKTTLARMVAERWSMSSVAQLVALDDLYPGWDGLAAGVDYALKHVIEPYARHETARWRKWDWTRERRGSYSEVEPRELLIVEGSGVITERSMRFASIGVWLDAPAVARKRRALARDGEAYVPHWERWAAQEDAHILRDQPAARATLTFDVS</sequence>
<accession>A0A7W4YMF6</accession>
<gene>
    <name evidence="1" type="ORF">FHX49_000132</name>
</gene>
<reference evidence="1 2" key="1">
    <citation type="submission" date="2020-08" db="EMBL/GenBank/DDBJ databases">
        <title>Sequencing the genomes of 1000 actinobacteria strains.</title>
        <authorList>
            <person name="Klenk H.-P."/>
        </authorList>
    </citation>
    <scope>NUCLEOTIDE SEQUENCE [LARGE SCALE GENOMIC DNA]</scope>
    <source>
        <strain evidence="1 2">DSM 27099</strain>
    </source>
</reference>
<evidence type="ECO:0000313" key="2">
    <source>
        <dbReference type="Proteomes" id="UP000529310"/>
    </source>
</evidence>